<dbReference type="GO" id="GO:0016787">
    <property type="term" value="F:hydrolase activity"/>
    <property type="evidence" value="ECO:0007669"/>
    <property type="project" value="UniProtKB-KW"/>
</dbReference>
<evidence type="ECO:0000313" key="5">
    <source>
        <dbReference type="EMBL" id="PDO10550.1"/>
    </source>
</evidence>
<dbReference type="InterPro" id="IPR038718">
    <property type="entry name" value="SNF2-like_sf"/>
</dbReference>
<dbReference type="InterPro" id="IPR001650">
    <property type="entry name" value="Helicase_C-like"/>
</dbReference>
<dbReference type="PROSITE" id="PS51194">
    <property type="entry name" value="HELICASE_CTER"/>
    <property type="match status" value="1"/>
</dbReference>
<organism evidence="5 6">
    <name type="scientific">Candidatus Reconcilbacillus cellulovorans</name>
    <dbReference type="NCBI Taxonomy" id="1906605"/>
    <lineage>
        <taxon>Bacteria</taxon>
        <taxon>Bacillati</taxon>
        <taxon>Bacillota</taxon>
        <taxon>Bacilli</taxon>
        <taxon>Bacillales</taxon>
        <taxon>Paenibacillaceae</taxon>
        <taxon>Candidatus Reconcilbacillus</taxon>
    </lineage>
</organism>
<dbReference type="EMBL" id="MOXJ01000013">
    <property type="protein sequence ID" value="PDO10550.1"/>
    <property type="molecule type" value="Genomic_DNA"/>
</dbReference>
<dbReference type="SMART" id="SM00490">
    <property type="entry name" value="HELICc"/>
    <property type="match status" value="1"/>
</dbReference>
<dbReference type="FunFam" id="3.40.50.300:FF:000533">
    <property type="entry name" value="Helicase, Snf2 family"/>
    <property type="match status" value="1"/>
</dbReference>
<dbReference type="AlphaFoldDB" id="A0A2A6E094"/>
<dbReference type="Pfam" id="PF00271">
    <property type="entry name" value="Helicase_C"/>
    <property type="match status" value="1"/>
</dbReference>
<dbReference type="Gene3D" id="3.40.50.300">
    <property type="entry name" value="P-loop containing nucleotide triphosphate hydrolases"/>
    <property type="match status" value="1"/>
</dbReference>
<feature type="domain" description="Helicase C-terminal" evidence="4">
    <location>
        <begin position="878"/>
        <end position="1039"/>
    </location>
</feature>
<dbReference type="SUPFAM" id="SSF52540">
    <property type="entry name" value="P-loop containing nucleoside triphosphate hydrolases"/>
    <property type="match status" value="2"/>
</dbReference>
<evidence type="ECO:0008006" key="7">
    <source>
        <dbReference type="Google" id="ProtNLM"/>
    </source>
</evidence>
<dbReference type="PROSITE" id="PS51192">
    <property type="entry name" value="HELICASE_ATP_BIND_1"/>
    <property type="match status" value="1"/>
</dbReference>
<proteinExistence type="predicted"/>
<gene>
    <name evidence="5" type="ORF">BLM47_06665</name>
</gene>
<dbReference type="CDD" id="cd18012">
    <property type="entry name" value="DEXQc_arch_SWI2_SNF2"/>
    <property type="match status" value="1"/>
</dbReference>
<dbReference type="GO" id="GO:0005524">
    <property type="term" value="F:ATP binding"/>
    <property type="evidence" value="ECO:0007669"/>
    <property type="project" value="InterPro"/>
</dbReference>
<feature type="domain" description="Helicase ATP-binding" evidence="3">
    <location>
        <begin position="561"/>
        <end position="724"/>
    </location>
</feature>
<dbReference type="CDD" id="cd18793">
    <property type="entry name" value="SF2_C_SNF"/>
    <property type="match status" value="1"/>
</dbReference>
<dbReference type="Gene3D" id="3.40.50.10810">
    <property type="entry name" value="Tandem AAA-ATPase domain"/>
    <property type="match status" value="1"/>
</dbReference>
<evidence type="ECO:0000259" key="3">
    <source>
        <dbReference type="PROSITE" id="PS51192"/>
    </source>
</evidence>
<comment type="caution">
    <text evidence="5">The sequence shown here is derived from an EMBL/GenBank/DDBJ whole genome shotgun (WGS) entry which is preliminary data.</text>
</comment>
<dbReference type="Pfam" id="PF12419">
    <property type="entry name" value="DUF3670"/>
    <property type="match status" value="1"/>
</dbReference>
<evidence type="ECO:0000313" key="6">
    <source>
        <dbReference type="Proteomes" id="UP000243688"/>
    </source>
</evidence>
<evidence type="ECO:0000259" key="4">
    <source>
        <dbReference type="PROSITE" id="PS51194"/>
    </source>
</evidence>
<dbReference type="InterPro" id="IPR014001">
    <property type="entry name" value="Helicase_ATP-bd"/>
</dbReference>
<feature type="region of interest" description="Disordered" evidence="2">
    <location>
        <begin position="186"/>
        <end position="209"/>
    </location>
</feature>
<dbReference type="SMART" id="SM00487">
    <property type="entry name" value="DEXDc"/>
    <property type="match status" value="1"/>
</dbReference>
<dbReference type="Pfam" id="PF00176">
    <property type="entry name" value="SNF2-rel_dom"/>
    <property type="match status" value="1"/>
</dbReference>
<sequence length="1057" mass="116236">MNLLAEGVAVSCVPTDGGKWRLVGETPDGKRLDRFRLKTAAFGWHARSFYGAAVEEGDAGLLLTPLQALDFLAGSYSLAHIAFRFDEKTEPFRAAARLMAEVLAAGMFMPMPDASGRRPVRWAMRPTGTVAEAFERLAVSRPAQEVRLWDEWFSEAVWELIETDARVGGAWRRLCEEAPLLARLGEPDGKTAAGAGSPPGSPVAADGADVRTADGAGERASASDGAEAADAASPRFYEDEWLAAIGWRKDEAPFRPALQLVEPEAPDDGWTLRIVLQDKSDPSRVAALEGAGLSPGRFDPPPEWGWPPDWRRLAKAKAEPFARGCAEYLAARGRTDAAEGWPVVLDEAEAWAFLTEDSLKLAQYGYTVLLPLWWEEARKAQLRLRAQVRSAPGSGLRYFTMDRVLAFDWKLAVGDVEWSEAEFLRLVEENRRLIRHGGRWVALDPATVSAIVQQMRRFAKQRGMTLREAFALYFGGGEEIAVAAAGGAGDSTAPVDTAASAVVGSEADLLRKLRLEIELDDMLAGMVAGLEAAQSVPRVGKPAGFCGELRDYQLDGVSWLLFLRRFGLGGCLADDMGLGKTVQWIAYLLHVRENEPDAGPSLLVCPTSVVGNWQKELERFAPTLRVHVHHGPRRPKGETFAAAAANADVVLTTYALVHLDRDELASVDWDSVCLDEAQNIKNAYTKQSEAARSLQARHRVALTGTPMENRPAELWALFDFLNPGYLGSLREFERTFGRAAQSAAEPASSEEAEAAREALERLQKLVRPFLLRRTKKDPAIRLSLPDKFETKTYVALTAEQAVLYEAIVRDMLEAAEQATGMARRGAILAALTRLKQVCNHPATVRGWEAQAAEATETARAGAFRDRAEAEAFAERSNKLVRLAELVREARAEGDKCLIFTQYVDMGRLLQAVLPHLIGEEVPFLHGGVPKAERDRLVAAFQSSERGSPGVFVLSLRAGGTGLNLTAASQVFHYDRWWNPAVEEQASDRAYRIGQTKDVQVHRLIALGTIEERIDEMMERKTDLVRSVVGGGEQWVTELSVAELRELFALRRRWADEG</sequence>
<dbReference type="PANTHER" id="PTHR10799">
    <property type="entry name" value="SNF2/RAD54 HELICASE FAMILY"/>
    <property type="match status" value="1"/>
</dbReference>
<accession>A0A2A6E094</accession>
<dbReference type="Proteomes" id="UP000243688">
    <property type="component" value="Unassembled WGS sequence"/>
</dbReference>
<dbReference type="InterPro" id="IPR000330">
    <property type="entry name" value="SNF2_N"/>
</dbReference>
<dbReference type="Gene3D" id="1.20.120.850">
    <property type="entry name" value="SWI2/SNF2 ATPases, N-terminal domain"/>
    <property type="match status" value="1"/>
</dbReference>
<dbReference type="InterPro" id="IPR027417">
    <property type="entry name" value="P-loop_NTPase"/>
</dbReference>
<dbReference type="InterPro" id="IPR022138">
    <property type="entry name" value="DUF3670"/>
</dbReference>
<reference evidence="5 6" key="1">
    <citation type="submission" date="2016-12" db="EMBL/GenBank/DDBJ databases">
        <title>Candidatus Reconcilibacillus cellulovorans genome.</title>
        <authorList>
            <person name="Kolinko S."/>
            <person name="Wu Y.-W."/>
            <person name="Tachea F."/>
            <person name="Denzel E."/>
            <person name="Hiras J."/>
            <person name="Baecker N."/>
            <person name="Chan L.J."/>
            <person name="Eichorst S.A."/>
            <person name="Frey D."/>
            <person name="Adams P.D."/>
            <person name="Pray T."/>
            <person name="Tanjore D."/>
            <person name="Petzold C.J."/>
            <person name="Gladden J.M."/>
            <person name="Simmons B.A."/>
            <person name="Singer S.W."/>
        </authorList>
    </citation>
    <scope>NUCLEOTIDE SEQUENCE [LARGE SCALE GENOMIC DNA]</scope>
    <source>
        <strain evidence="5">JTherm</strain>
    </source>
</reference>
<protein>
    <recommendedName>
        <fullName evidence="7">ATP-dependent helicase</fullName>
    </recommendedName>
</protein>
<evidence type="ECO:0000256" key="2">
    <source>
        <dbReference type="SAM" id="MobiDB-lite"/>
    </source>
</evidence>
<name>A0A2A6E094_9BACL</name>
<keyword evidence="1" id="KW-0378">Hydrolase</keyword>
<dbReference type="InterPro" id="IPR049730">
    <property type="entry name" value="SNF2/RAD54-like_C"/>
</dbReference>
<evidence type="ECO:0000256" key="1">
    <source>
        <dbReference type="ARBA" id="ARBA00022801"/>
    </source>
</evidence>